<sequence length="92" mass="10022">MFSGISNSINNAVNLEIPSALVAPIPKSHLLLTAGKQRRTSAQRRKRCGRQSYHFLRSIWADVVGRDDSGRSMNMDVGNHAKSGSAKKEGVS</sequence>
<reference evidence="2 3" key="1">
    <citation type="submission" date="2010-04" db="EMBL/GenBank/DDBJ databases">
        <title>The genome of Herbaspirillum seropedicae SmR1, an endophytic, nitrogen-fixing, plant-growth promoting beta-Proteobacteria.</title>
        <authorList>
            <person name="Pedrosa F.O."/>
            <person name="Monteiro R.A."/>
            <person name="Wassem R."/>
            <person name="Cruz L.M."/>
            <person name="Ayub R.A."/>
            <person name="Colauto N.B."/>
            <person name="Fernandez M.A."/>
            <person name="Fungaro M.H.P."/>
            <person name="Grisard E.C."/>
            <person name="Hungria M."/>
            <person name="Madeira H.M.F."/>
            <person name="Nodari R.O."/>
            <person name="Osaku C.A."/>
            <person name="Petzl-Erler M.L."/>
            <person name="Terenzi H."/>
            <person name="Vieira L.G.E."/>
            <person name="Almeida M.I.M."/>
            <person name="Alves L.R."/>
            <person name="Arantes O.M.N."/>
            <person name="Balsanelli E."/>
            <person name="Barcellos F.G."/>
            <person name="Baura V.A."/>
            <person name="Binde D.R."/>
            <person name="Campo R.J."/>
            <person name="Chubatsu L.S."/>
            <person name="Chueire L.M.O."/>
            <person name="Ciferri R.R."/>
            <person name="Correa L.C."/>
            <person name="da Conceicao Silva J.L."/>
            <person name="Dabul A.N.G."/>
            <person name="Dambros B.P."/>
            <person name="Faoro H."/>
            <person name="Favetti A."/>
            <person name="Friedermann G."/>
            <person name="Furlaneto M.C."/>
            <person name="Gasques L.S."/>
            <person name="Gimenes C.C.T."/>
            <person name="Gioppo N.M.R."/>
            <person name="Glienke-Blanco C."/>
            <person name="Godoy L.P."/>
            <person name="Guerra M.P."/>
            <person name="Karp S."/>
            <person name="Kava-Cordeiro V."/>
            <person name="Margarido V.P."/>
            <person name="Mathioni S.M."/>
            <person name="Menck-Soares M.A."/>
            <person name="Murace N.K."/>
            <person name="Nicolas M.F."/>
            <person name="Oliveira C.E.C."/>
            <person name="Pagnan N.A.B."/>
            <person name="Pamphile J.A."/>
            <person name="Patussi E.V."/>
            <person name="Pereira L.F.P."/>
            <person name="Pereira-Ferrari L."/>
            <person name="Pinto F.G.S."/>
            <person name="Precoma C."/>
            <person name="Prioli A.J."/>
            <person name="Prioli S.M.A.P."/>
            <person name="Raittz R.T."/>
            <person name="Ramos H.J.O."/>
            <person name="Ribeiro E.M.S.F."/>
            <person name="Rigo L.U."/>
            <person name="Rocha C.L.M.S.C."/>
            <person name="Rocha S.N."/>
            <person name="Santos K."/>
            <person name="Satori D."/>
            <person name="Silva A.G."/>
            <person name="Simao R.C.G."/>
            <person name="Soares M.A.M."/>
            <person name="Souza E.M."/>
            <person name="Steffens M.B.R."/>
            <person name="Steindel M."/>
            <person name="Tadra-Sfeir M.Z."/>
            <person name="Takahashi E.K."/>
            <person name="Torres R.A."/>
            <person name="Valle J.S."/>
            <person name="Vernal J.I."/>
            <person name="Vilas-Boas L.A."/>
            <person name="Watanabe M.A.E."/>
            <person name="Weiss V.A."/>
            <person name="Yates M.A."/>
            <person name="Souza E.M."/>
        </authorList>
    </citation>
    <scope>NUCLEOTIDE SEQUENCE [LARGE SCALE GENOMIC DNA]</scope>
    <source>
        <strain evidence="2 3">SmR1</strain>
    </source>
</reference>
<keyword evidence="3" id="KW-1185">Reference proteome</keyword>
<dbReference type="KEGG" id="hse:Hsero_2350"/>
<dbReference type="HOGENOM" id="CLU_2409254_0_0_4"/>
<name>D8IVB0_HERSS</name>
<dbReference type="EMBL" id="CP002039">
    <property type="protein sequence ID" value="ADJ63849.1"/>
    <property type="molecule type" value="Genomic_DNA"/>
</dbReference>
<evidence type="ECO:0000313" key="3">
    <source>
        <dbReference type="Proteomes" id="UP000000329"/>
    </source>
</evidence>
<protein>
    <submittedName>
        <fullName evidence="2">Uncharacterized protein</fullName>
    </submittedName>
</protein>
<accession>D8IVB0</accession>
<dbReference type="Proteomes" id="UP000000329">
    <property type="component" value="Chromosome"/>
</dbReference>
<proteinExistence type="predicted"/>
<evidence type="ECO:0000313" key="2">
    <source>
        <dbReference type="EMBL" id="ADJ63849.1"/>
    </source>
</evidence>
<feature type="region of interest" description="Disordered" evidence="1">
    <location>
        <begin position="66"/>
        <end position="92"/>
    </location>
</feature>
<dbReference type="AlphaFoldDB" id="D8IVB0"/>
<evidence type="ECO:0000256" key="1">
    <source>
        <dbReference type="SAM" id="MobiDB-lite"/>
    </source>
</evidence>
<gene>
    <name evidence="2" type="ordered locus">Hsero_2350</name>
</gene>
<organism evidence="2 3">
    <name type="scientific">Herbaspirillum seropedicae (strain SmR1)</name>
    <dbReference type="NCBI Taxonomy" id="757424"/>
    <lineage>
        <taxon>Bacteria</taxon>
        <taxon>Pseudomonadati</taxon>
        <taxon>Pseudomonadota</taxon>
        <taxon>Betaproteobacteria</taxon>
        <taxon>Burkholderiales</taxon>
        <taxon>Oxalobacteraceae</taxon>
        <taxon>Herbaspirillum</taxon>
    </lineage>
</organism>